<accession>A0A7C3PNP3</accession>
<keyword evidence="1" id="KW-0472">Membrane</keyword>
<protein>
    <submittedName>
        <fullName evidence="2">Uncharacterized protein</fullName>
    </submittedName>
</protein>
<feature type="transmembrane region" description="Helical" evidence="1">
    <location>
        <begin position="86"/>
        <end position="107"/>
    </location>
</feature>
<sequence length="145" mass="15926">MYRSWFGLITLLVSYAVTGYLLSNYEATAAIWLLTEIIVVYLAWTGTGAIFLSIAGGIGIVGIGVLTADLPYGMSGLPFNLNAAQVWAIDLGFSLFWAILVIFQLAFTTHRLKLSGWKSLEVFWIAFMVANLGLVFGNMLNLNHL</sequence>
<name>A0A7C3PNP3_9CYAN</name>
<organism evidence="2">
    <name type="scientific">Oscillatoriales cyanobacterium SpSt-418</name>
    <dbReference type="NCBI Taxonomy" id="2282169"/>
    <lineage>
        <taxon>Bacteria</taxon>
        <taxon>Bacillati</taxon>
        <taxon>Cyanobacteriota</taxon>
        <taxon>Cyanophyceae</taxon>
        <taxon>Oscillatoriophycideae</taxon>
        <taxon>Oscillatoriales</taxon>
    </lineage>
</organism>
<proteinExistence type="predicted"/>
<gene>
    <name evidence="2" type="ORF">ENR64_06875</name>
</gene>
<evidence type="ECO:0000313" key="2">
    <source>
        <dbReference type="EMBL" id="HFM97481.1"/>
    </source>
</evidence>
<keyword evidence="1" id="KW-1133">Transmembrane helix</keyword>
<reference evidence="2" key="1">
    <citation type="journal article" date="2020" name="mSystems">
        <title>Genome- and Community-Level Interaction Insights into Carbon Utilization and Element Cycling Functions of Hydrothermarchaeota in Hydrothermal Sediment.</title>
        <authorList>
            <person name="Zhou Z."/>
            <person name="Liu Y."/>
            <person name="Xu W."/>
            <person name="Pan J."/>
            <person name="Luo Z.H."/>
            <person name="Li M."/>
        </authorList>
    </citation>
    <scope>NUCLEOTIDE SEQUENCE [LARGE SCALE GENOMIC DNA]</scope>
    <source>
        <strain evidence="2">SpSt-418</strain>
    </source>
</reference>
<keyword evidence="1" id="KW-0812">Transmembrane</keyword>
<comment type="caution">
    <text evidence="2">The sequence shown here is derived from an EMBL/GenBank/DDBJ whole genome shotgun (WGS) entry which is preliminary data.</text>
</comment>
<dbReference type="EMBL" id="DSRU01000083">
    <property type="protein sequence ID" value="HFM97481.1"/>
    <property type="molecule type" value="Genomic_DNA"/>
</dbReference>
<evidence type="ECO:0000256" key="1">
    <source>
        <dbReference type="SAM" id="Phobius"/>
    </source>
</evidence>
<feature type="transmembrane region" description="Helical" evidence="1">
    <location>
        <begin position="37"/>
        <end position="66"/>
    </location>
</feature>
<dbReference type="AlphaFoldDB" id="A0A7C3PNP3"/>
<feature type="transmembrane region" description="Helical" evidence="1">
    <location>
        <begin position="6"/>
        <end position="25"/>
    </location>
</feature>
<feature type="transmembrane region" description="Helical" evidence="1">
    <location>
        <begin position="119"/>
        <end position="140"/>
    </location>
</feature>